<dbReference type="Pfam" id="PF02571">
    <property type="entry name" value="CbiJ"/>
    <property type="match status" value="1"/>
</dbReference>
<dbReference type="PANTHER" id="PTHR36925:SF1">
    <property type="entry name" value="COBALT-PRECORRIN-6A REDUCTASE"/>
    <property type="match status" value="1"/>
</dbReference>
<dbReference type="AlphaFoldDB" id="A0A252BV58"/>
<reference evidence="5" key="1">
    <citation type="submission" date="2014-06" db="EMBL/GenBank/DDBJ databases">
        <authorList>
            <person name="Winans N.J."/>
            <person name="Newell P.D."/>
            <person name="Douglas A.E."/>
        </authorList>
    </citation>
    <scope>NUCLEOTIDE SEQUENCE [LARGE SCALE GENOMIC DNA]</scope>
</reference>
<dbReference type="GO" id="GO:0016994">
    <property type="term" value="F:precorrin-6A reductase activity"/>
    <property type="evidence" value="ECO:0007669"/>
    <property type="project" value="InterPro"/>
</dbReference>
<dbReference type="GO" id="GO:0009236">
    <property type="term" value="P:cobalamin biosynthetic process"/>
    <property type="evidence" value="ECO:0007669"/>
    <property type="project" value="UniProtKB-UniPathway"/>
</dbReference>
<proteinExistence type="predicted"/>
<dbReference type="PROSITE" id="PS51014">
    <property type="entry name" value="COBK_CBIJ"/>
    <property type="match status" value="1"/>
</dbReference>
<accession>A0A252BV58</accession>
<name>A0A252BV58_9PROT</name>
<dbReference type="Proteomes" id="UP000194931">
    <property type="component" value="Unassembled WGS sequence"/>
</dbReference>
<comment type="pathway">
    <text evidence="1">Cofactor biosynthesis; adenosylcobalamin biosynthesis.</text>
</comment>
<dbReference type="PANTHER" id="PTHR36925">
    <property type="entry name" value="COBALT-PRECORRIN-6A REDUCTASE"/>
    <property type="match status" value="1"/>
</dbReference>
<protein>
    <submittedName>
        <fullName evidence="4">Cobalt-precorrin-6X reductase</fullName>
    </submittedName>
</protein>
<gene>
    <name evidence="4" type="ORF">HK26_01060</name>
</gene>
<evidence type="ECO:0000313" key="4">
    <source>
        <dbReference type="EMBL" id="OUJ12737.1"/>
    </source>
</evidence>
<dbReference type="EMBL" id="JOPJ01000010">
    <property type="protein sequence ID" value="OUJ12737.1"/>
    <property type="molecule type" value="Genomic_DNA"/>
</dbReference>
<keyword evidence="5" id="KW-1185">Reference proteome</keyword>
<evidence type="ECO:0000256" key="3">
    <source>
        <dbReference type="ARBA" id="ARBA00023002"/>
    </source>
</evidence>
<sequence length="257" mass="27607">MVLGGTTEASTLCRRLTGTDPVCHAVLSLAGATSQPHLPDMATRVGGFGGVEGLLHWLHQNNIAAVVDATHPFAAQMSLHAAVACARAGVPLLRLERPGWMATPQDQWQMVPSIADAARILAHASKWNSKPQSVFLTTGRKETRPFLAAPQHHYLFRSIEQPDPADLPPDTRVILARGPFDLNSELDLMQEQKVTVLVTKNSGGTATHAKLEAARIMGIPVIMIARPTPQNTPHAPNVTQAVAWLRGQCASSTLRAV</sequence>
<dbReference type="eggNOG" id="COG2099">
    <property type="taxonomic scope" value="Bacteria"/>
</dbReference>
<evidence type="ECO:0000313" key="5">
    <source>
        <dbReference type="Proteomes" id="UP000194931"/>
    </source>
</evidence>
<comment type="caution">
    <text evidence="4">The sequence shown here is derived from an EMBL/GenBank/DDBJ whole genome shotgun (WGS) entry which is preliminary data.</text>
</comment>
<evidence type="ECO:0000256" key="2">
    <source>
        <dbReference type="ARBA" id="ARBA00022573"/>
    </source>
</evidence>
<dbReference type="UniPathway" id="UPA00148"/>
<evidence type="ECO:0000256" key="1">
    <source>
        <dbReference type="ARBA" id="ARBA00004953"/>
    </source>
</evidence>
<keyword evidence="3" id="KW-0560">Oxidoreductase</keyword>
<organism evidence="4 5">
    <name type="scientific">Acetobacter okinawensis</name>
    <dbReference type="NCBI Taxonomy" id="1076594"/>
    <lineage>
        <taxon>Bacteria</taxon>
        <taxon>Pseudomonadati</taxon>
        <taxon>Pseudomonadota</taxon>
        <taxon>Alphaproteobacteria</taxon>
        <taxon>Acetobacterales</taxon>
        <taxon>Acetobacteraceae</taxon>
        <taxon>Acetobacter</taxon>
    </lineage>
</organism>
<dbReference type="STRING" id="1236501.GCA_000613865_03012"/>
<dbReference type="InterPro" id="IPR003723">
    <property type="entry name" value="Precorrin-6x_reduct"/>
</dbReference>
<dbReference type="NCBIfam" id="NF005968">
    <property type="entry name" value="PRK08057.1-2"/>
    <property type="match status" value="1"/>
</dbReference>
<keyword evidence="2" id="KW-0169">Cobalamin biosynthesis</keyword>
<dbReference type="NCBIfam" id="TIGR00715">
    <property type="entry name" value="precor6x_red"/>
    <property type="match status" value="1"/>
</dbReference>